<dbReference type="EMBL" id="CM018046">
    <property type="protein sequence ID" value="KAA8526595.1"/>
    <property type="molecule type" value="Genomic_DNA"/>
</dbReference>
<protein>
    <submittedName>
        <fullName evidence="1">Uncharacterized protein</fullName>
    </submittedName>
</protein>
<dbReference type="Proteomes" id="UP000325577">
    <property type="component" value="Linkage Group LG3"/>
</dbReference>
<keyword evidence="2" id="KW-1185">Reference proteome</keyword>
<name>A0A5J5A673_9ASTE</name>
<gene>
    <name evidence="1" type="ORF">F0562_008202</name>
</gene>
<evidence type="ECO:0000313" key="2">
    <source>
        <dbReference type="Proteomes" id="UP000325577"/>
    </source>
</evidence>
<sequence length="125" mass="13977">MVEVKMNQQLVVIRRDQKGGYGFGVLEYARGILDGKSFSEIIPDAGSTFGMCDARSMFRTDGMLNPGYYHVIATLPRSKQRVISSWFGDFAINKTKFVFDIESPTHCSCSGYIIFGSEEIGNQWG</sequence>
<accession>A0A5J5A673</accession>
<dbReference type="AlphaFoldDB" id="A0A5J5A673"/>
<reference evidence="1 2" key="1">
    <citation type="submission" date="2019-09" db="EMBL/GenBank/DDBJ databases">
        <title>A chromosome-level genome assembly of the Chinese tupelo Nyssa sinensis.</title>
        <authorList>
            <person name="Yang X."/>
            <person name="Kang M."/>
            <person name="Yang Y."/>
            <person name="Xiong H."/>
            <person name="Wang M."/>
            <person name="Zhang Z."/>
            <person name="Wang Z."/>
            <person name="Wu H."/>
            <person name="Ma T."/>
            <person name="Liu J."/>
            <person name="Xi Z."/>
        </authorList>
    </citation>
    <scope>NUCLEOTIDE SEQUENCE [LARGE SCALE GENOMIC DNA]</scope>
    <source>
        <strain evidence="1">J267</strain>
        <tissue evidence="1">Leaf</tissue>
    </source>
</reference>
<organism evidence="1 2">
    <name type="scientific">Nyssa sinensis</name>
    <dbReference type="NCBI Taxonomy" id="561372"/>
    <lineage>
        <taxon>Eukaryota</taxon>
        <taxon>Viridiplantae</taxon>
        <taxon>Streptophyta</taxon>
        <taxon>Embryophyta</taxon>
        <taxon>Tracheophyta</taxon>
        <taxon>Spermatophyta</taxon>
        <taxon>Magnoliopsida</taxon>
        <taxon>eudicotyledons</taxon>
        <taxon>Gunneridae</taxon>
        <taxon>Pentapetalae</taxon>
        <taxon>asterids</taxon>
        <taxon>Cornales</taxon>
        <taxon>Nyssaceae</taxon>
        <taxon>Nyssa</taxon>
    </lineage>
</organism>
<evidence type="ECO:0000313" key="1">
    <source>
        <dbReference type="EMBL" id="KAA8526595.1"/>
    </source>
</evidence>
<proteinExistence type="predicted"/>